<feature type="transmembrane region" description="Helical" evidence="1">
    <location>
        <begin position="12"/>
        <end position="31"/>
    </location>
</feature>
<name>A0AAW9QDD3_9BURK</name>
<dbReference type="EMBL" id="JAZIBG010000028">
    <property type="protein sequence ID" value="MEF7614827.1"/>
    <property type="molecule type" value="Genomic_DNA"/>
</dbReference>
<keyword evidence="1" id="KW-0812">Transmembrane</keyword>
<dbReference type="PANTHER" id="PTHR30590:SF2">
    <property type="entry name" value="INNER MEMBRANE PROTEIN"/>
    <property type="match status" value="1"/>
</dbReference>
<comment type="caution">
    <text evidence="3">The sequence shown here is derived from an EMBL/GenBank/DDBJ whole genome shotgun (WGS) entry which is preliminary data.</text>
</comment>
<evidence type="ECO:0000256" key="1">
    <source>
        <dbReference type="SAM" id="Phobius"/>
    </source>
</evidence>
<keyword evidence="1" id="KW-0472">Membrane</keyword>
<dbReference type="RefSeq" id="WP_332289890.1">
    <property type="nucleotide sequence ID" value="NZ_JAZIBG010000028.1"/>
</dbReference>
<reference evidence="3 4" key="1">
    <citation type="submission" date="2024-02" db="EMBL/GenBank/DDBJ databases">
        <title>Genome sequence of Aquincola sp. MAHUQ-54.</title>
        <authorList>
            <person name="Huq M.A."/>
        </authorList>
    </citation>
    <scope>NUCLEOTIDE SEQUENCE [LARGE SCALE GENOMIC DNA]</scope>
    <source>
        <strain evidence="3 4">MAHUQ-54</strain>
    </source>
</reference>
<dbReference type="PANTHER" id="PTHR30590">
    <property type="entry name" value="INNER MEMBRANE PROTEIN"/>
    <property type="match status" value="1"/>
</dbReference>
<organism evidence="3 4">
    <name type="scientific">Aquincola agrisoli</name>
    <dbReference type="NCBI Taxonomy" id="3119538"/>
    <lineage>
        <taxon>Bacteria</taxon>
        <taxon>Pseudomonadati</taxon>
        <taxon>Pseudomonadota</taxon>
        <taxon>Betaproteobacteria</taxon>
        <taxon>Burkholderiales</taxon>
        <taxon>Sphaerotilaceae</taxon>
        <taxon>Aquincola</taxon>
    </lineage>
</organism>
<gene>
    <name evidence="3" type="ORF">V4F39_12965</name>
</gene>
<evidence type="ECO:0000313" key="3">
    <source>
        <dbReference type="EMBL" id="MEF7614827.1"/>
    </source>
</evidence>
<protein>
    <submittedName>
        <fullName evidence="3">DUF418 domain-containing protein</fullName>
    </submittedName>
</protein>
<feature type="transmembrane region" description="Helical" evidence="1">
    <location>
        <begin position="139"/>
        <end position="160"/>
    </location>
</feature>
<evidence type="ECO:0000313" key="4">
    <source>
        <dbReference type="Proteomes" id="UP001336250"/>
    </source>
</evidence>
<evidence type="ECO:0000259" key="2">
    <source>
        <dbReference type="Pfam" id="PF04235"/>
    </source>
</evidence>
<keyword evidence="1" id="KW-1133">Transmembrane helix</keyword>
<dbReference type="Pfam" id="PF04235">
    <property type="entry name" value="DUF418"/>
    <property type="match status" value="1"/>
</dbReference>
<accession>A0AAW9QDD3</accession>
<feature type="transmembrane region" description="Helical" evidence="1">
    <location>
        <begin position="68"/>
        <end position="86"/>
    </location>
</feature>
<feature type="transmembrane region" description="Helical" evidence="1">
    <location>
        <begin position="106"/>
        <end position="127"/>
    </location>
</feature>
<proteinExistence type="predicted"/>
<sequence>MIPLSPRREPLLDALRALAMVGVLVVNALSYPVAPWGAPLGELDPPGIATFGAHALAALLLHGKAYPLLAFLFGAGLVLAVRRRGAPSDGRARLRRLLLLGVLHGALVYCGDILTMYAVCGFTVLAHAGDRPTALYRRWIAACAWAAGAVLLSLLLAVYAGPSGVADPSDGFGAVTSWVEQAWLNVTAYATLQVAALVLFLPVLRAAMLAGMLAARLRLLTHRRWRPSWQRWSWRLLPAGLLLNSVYALGMTDAMAQRDPAVSLWLALAPAVGWSLTVPLVGLAVLHAGRWASLLAPLGRRTLSLYLLHSMLCVALFSGAGAGWPLSILGGWAWSLGMWLAAWGLSAWAESRGWRGPFEPWLVHR</sequence>
<dbReference type="Proteomes" id="UP001336250">
    <property type="component" value="Unassembled WGS sequence"/>
</dbReference>
<dbReference type="InterPro" id="IPR052529">
    <property type="entry name" value="Bact_Transport_Assoc"/>
</dbReference>
<feature type="transmembrane region" description="Helical" evidence="1">
    <location>
        <begin position="262"/>
        <end position="286"/>
    </location>
</feature>
<dbReference type="InterPro" id="IPR007349">
    <property type="entry name" value="DUF418"/>
</dbReference>
<feature type="domain" description="DUF418" evidence="2">
    <location>
        <begin position="215"/>
        <end position="362"/>
    </location>
</feature>
<dbReference type="AlphaFoldDB" id="A0AAW9QDD3"/>
<keyword evidence="4" id="KW-1185">Reference proteome</keyword>
<feature type="transmembrane region" description="Helical" evidence="1">
    <location>
        <begin position="306"/>
        <end position="326"/>
    </location>
</feature>